<dbReference type="PANTHER" id="PTHR22893">
    <property type="entry name" value="NADH OXIDOREDUCTASE-RELATED"/>
    <property type="match status" value="1"/>
</dbReference>
<accession>A0ABP7LGM7</accession>
<protein>
    <submittedName>
        <fullName evidence="2">Alkene reductase</fullName>
    </submittedName>
</protein>
<dbReference type="EMBL" id="BAAAZA010000041">
    <property type="protein sequence ID" value="GAA3899029.1"/>
    <property type="molecule type" value="Genomic_DNA"/>
</dbReference>
<dbReference type="Pfam" id="PF00724">
    <property type="entry name" value="Oxidored_FMN"/>
    <property type="match status" value="1"/>
</dbReference>
<keyword evidence="3" id="KW-1185">Reference proteome</keyword>
<evidence type="ECO:0000313" key="3">
    <source>
        <dbReference type="Proteomes" id="UP001501563"/>
    </source>
</evidence>
<dbReference type="PANTHER" id="PTHR22893:SF91">
    <property type="entry name" value="NADPH DEHYDROGENASE 2-RELATED"/>
    <property type="match status" value="1"/>
</dbReference>
<dbReference type="InterPro" id="IPR001155">
    <property type="entry name" value="OxRdtase_FMN_N"/>
</dbReference>
<gene>
    <name evidence="2" type="ORF">GCM10022207_79490</name>
</gene>
<name>A0ABP7LGM7_9ACTN</name>
<dbReference type="InterPro" id="IPR045247">
    <property type="entry name" value="Oye-like"/>
</dbReference>
<sequence>MTTAFEPITIGATTASNRVFMAPMTRNRATLDGLATDIMVEYYTQRSDAGLIITEGIQPSPVGQGYISTPGLHSAEQVAAWRPITDAVHAAGGTIFAQLMHTGRIGHSLLTGLTPVAPSAVKAPGHCYTTEGPVDNIAPRELTEEEILQTIEDHATAARNAIVAGFDGVEIHGANGYLLQQFLSDNVNLRTDRWGGSVENRVRFPAEVVKAVAAAIGADRVGLRISPGNNDQDIVENNPAELYTTLLNALSDLPLAYVHMRETKADRDLTRKMRAAWSGPFVLNPMYDVDAPHKAVTEVFDDGVADAVAFARPFLSNPDLIARIKTEGPYNTADPNSFYGGGAEGYTDYPTATSA</sequence>
<comment type="caution">
    <text evidence="2">The sequence shown here is derived from an EMBL/GenBank/DDBJ whole genome shotgun (WGS) entry which is preliminary data.</text>
</comment>
<dbReference type="Gene3D" id="3.20.20.70">
    <property type="entry name" value="Aldolase class I"/>
    <property type="match status" value="1"/>
</dbReference>
<organism evidence="2 3">
    <name type="scientific">Streptomyces lannensis</name>
    <dbReference type="NCBI Taxonomy" id="766498"/>
    <lineage>
        <taxon>Bacteria</taxon>
        <taxon>Bacillati</taxon>
        <taxon>Actinomycetota</taxon>
        <taxon>Actinomycetes</taxon>
        <taxon>Kitasatosporales</taxon>
        <taxon>Streptomycetaceae</taxon>
        <taxon>Streptomyces</taxon>
    </lineage>
</organism>
<dbReference type="SUPFAM" id="SSF51395">
    <property type="entry name" value="FMN-linked oxidoreductases"/>
    <property type="match status" value="1"/>
</dbReference>
<evidence type="ECO:0000313" key="2">
    <source>
        <dbReference type="EMBL" id="GAA3899029.1"/>
    </source>
</evidence>
<evidence type="ECO:0000259" key="1">
    <source>
        <dbReference type="Pfam" id="PF00724"/>
    </source>
</evidence>
<dbReference type="RefSeq" id="WP_345553811.1">
    <property type="nucleotide sequence ID" value="NZ_BAAAZA010000041.1"/>
</dbReference>
<dbReference type="InterPro" id="IPR013785">
    <property type="entry name" value="Aldolase_TIM"/>
</dbReference>
<dbReference type="Proteomes" id="UP001501563">
    <property type="component" value="Unassembled WGS sequence"/>
</dbReference>
<dbReference type="CDD" id="cd02933">
    <property type="entry name" value="OYE_like_FMN"/>
    <property type="match status" value="1"/>
</dbReference>
<reference evidence="3" key="1">
    <citation type="journal article" date="2019" name="Int. J. Syst. Evol. Microbiol.">
        <title>The Global Catalogue of Microorganisms (GCM) 10K type strain sequencing project: providing services to taxonomists for standard genome sequencing and annotation.</title>
        <authorList>
            <consortium name="The Broad Institute Genomics Platform"/>
            <consortium name="The Broad Institute Genome Sequencing Center for Infectious Disease"/>
            <person name="Wu L."/>
            <person name="Ma J."/>
        </authorList>
    </citation>
    <scope>NUCLEOTIDE SEQUENCE [LARGE SCALE GENOMIC DNA]</scope>
    <source>
        <strain evidence="3">JCM 16578</strain>
    </source>
</reference>
<proteinExistence type="predicted"/>
<feature type="domain" description="NADH:flavin oxidoreductase/NADH oxidase N-terminal" evidence="1">
    <location>
        <begin position="5"/>
        <end position="327"/>
    </location>
</feature>